<reference evidence="1 2" key="1">
    <citation type="submission" date="2023-02" db="EMBL/GenBank/DDBJ databases">
        <title>Genome sequence of Novosphingobium humi KACC 19094.</title>
        <authorList>
            <person name="Kim S."/>
            <person name="Heo J."/>
            <person name="Kwon S.-W."/>
        </authorList>
    </citation>
    <scope>NUCLEOTIDE SEQUENCE [LARGE SCALE GENOMIC DNA]</scope>
    <source>
        <strain evidence="1 2">KACC 19094</strain>
    </source>
</reference>
<name>A0ABY7TSA3_9SPHN</name>
<dbReference type="Proteomes" id="UP001218231">
    <property type="component" value="Chromosome"/>
</dbReference>
<evidence type="ECO:0000313" key="2">
    <source>
        <dbReference type="Proteomes" id="UP001218231"/>
    </source>
</evidence>
<keyword evidence="2" id="KW-1185">Reference proteome</keyword>
<gene>
    <name evidence="1" type="ORF">PQ457_08965</name>
</gene>
<accession>A0ABY7TSA3</accession>
<dbReference type="RefSeq" id="WP_273616537.1">
    <property type="nucleotide sequence ID" value="NZ_CP117417.1"/>
</dbReference>
<evidence type="ECO:0000313" key="1">
    <source>
        <dbReference type="EMBL" id="WCT76081.1"/>
    </source>
</evidence>
<dbReference type="EMBL" id="CP117417">
    <property type="protein sequence ID" value="WCT76081.1"/>
    <property type="molecule type" value="Genomic_DNA"/>
</dbReference>
<protein>
    <submittedName>
        <fullName evidence="1">Uncharacterized protein</fullName>
    </submittedName>
</protein>
<proteinExistence type="predicted"/>
<organism evidence="1 2">
    <name type="scientific">Novosphingobium humi</name>
    <dbReference type="NCBI Taxonomy" id="2282397"/>
    <lineage>
        <taxon>Bacteria</taxon>
        <taxon>Pseudomonadati</taxon>
        <taxon>Pseudomonadota</taxon>
        <taxon>Alphaproteobacteria</taxon>
        <taxon>Sphingomonadales</taxon>
        <taxon>Sphingomonadaceae</taxon>
        <taxon>Novosphingobium</taxon>
    </lineage>
</organism>
<sequence length="190" mass="21421">MTPPDMLALASRVGHQLASECEIRSQRGKTFREAFMAASFAQHRHAEGVRLLPETGKPTPDFEIRLHGVDLVFENTEADNPLVHRNTAYETTCRQFELGAPYISPTPVMIAPDAYAAEIARLIAKKCAKRYERCDGLLIRSNTTWIEGLADPPLKWWQDACAQAANHFDEVWVFHHRRFFAVFGAPTRAG</sequence>